<dbReference type="EMBL" id="JAUKVY010000005">
    <property type="protein sequence ID" value="MDO1532578.1"/>
    <property type="molecule type" value="Genomic_DNA"/>
</dbReference>
<keyword evidence="3" id="KW-1185">Reference proteome</keyword>
<feature type="region of interest" description="Disordered" evidence="1">
    <location>
        <begin position="1"/>
        <end position="26"/>
    </location>
</feature>
<comment type="caution">
    <text evidence="2">The sequence shown here is derived from an EMBL/GenBank/DDBJ whole genome shotgun (WGS) entry which is preliminary data.</text>
</comment>
<evidence type="ECO:0000313" key="3">
    <source>
        <dbReference type="Proteomes" id="UP001169027"/>
    </source>
</evidence>
<dbReference type="RefSeq" id="WP_301807411.1">
    <property type="nucleotide sequence ID" value="NZ_JAUJZH010000005.1"/>
</dbReference>
<dbReference type="Proteomes" id="UP001169027">
    <property type="component" value="Unassembled WGS sequence"/>
</dbReference>
<reference evidence="2" key="1">
    <citation type="submission" date="2023-06" db="EMBL/GenBank/DDBJ databases">
        <authorList>
            <person name="Jiang Y."/>
            <person name="Liu Q."/>
        </authorList>
    </citation>
    <scope>NUCLEOTIDE SEQUENCE</scope>
    <source>
        <strain evidence="2">CGMCC 1.12090</strain>
    </source>
</reference>
<evidence type="ECO:0000256" key="1">
    <source>
        <dbReference type="SAM" id="MobiDB-lite"/>
    </source>
</evidence>
<protein>
    <submittedName>
        <fullName evidence="2">Uncharacterized protein</fullName>
    </submittedName>
</protein>
<sequence>MIFETKRRQASEAGVESEALAQAPSAVAVPVPAPDVRVDRMDRGGYPQDVPVAVRAAADSQTDSRRTDVEPLEPLFPADVAENFRRGWDAVQIGFVDDPRRAVQKADELVQQVLHDLAESFSGERSRIEAHAEQADSTEELRVALRRDRAFLERLLSL</sequence>
<organism evidence="2 3">
    <name type="scientific">Variovorax ginsengisoli</name>
    <dbReference type="NCBI Taxonomy" id="363844"/>
    <lineage>
        <taxon>Bacteria</taxon>
        <taxon>Pseudomonadati</taxon>
        <taxon>Pseudomonadota</taxon>
        <taxon>Betaproteobacteria</taxon>
        <taxon>Burkholderiales</taxon>
        <taxon>Comamonadaceae</taxon>
        <taxon>Variovorax</taxon>
    </lineage>
</organism>
<proteinExistence type="predicted"/>
<feature type="compositionally biased region" description="Basic and acidic residues" evidence="1">
    <location>
        <begin position="1"/>
        <end position="10"/>
    </location>
</feature>
<evidence type="ECO:0000313" key="2">
    <source>
        <dbReference type="EMBL" id="MDO1532578.1"/>
    </source>
</evidence>
<name>A0ABT8S246_9BURK</name>
<accession>A0ABT8S246</accession>
<gene>
    <name evidence="2" type="ORF">Q2T77_09790</name>
</gene>